<organism evidence="4 5">
    <name type="scientific">Deinococcus cavernae</name>
    <dbReference type="NCBI Taxonomy" id="2320857"/>
    <lineage>
        <taxon>Bacteria</taxon>
        <taxon>Thermotogati</taxon>
        <taxon>Deinococcota</taxon>
        <taxon>Deinococci</taxon>
        <taxon>Deinococcales</taxon>
        <taxon>Deinococcaceae</taxon>
        <taxon>Deinococcus</taxon>
    </lineage>
</organism>
<dbReference type="Pfam" id="PF12804">
    <property type="entry name" value="NTP_transf_3"/>
    <property type="match status" value="1"/>
</dbReference>
<reference evidence="4 5" key="1">
    <citation type="submission" date="2018-09" db="EMBL/GenBank/DDBJ databases">
        <authorList>
            <person name="Zhu H."/>
        </authorList>
    </citation>
    <scope>NUCLEOTIDE SEQUENCE [LARGE SCALE GENOMIC DNA]</scope>
    <source>
        <strain evidence="4 5">K2S05-167</strain>
    </source>
</reference>
<dbReference type="InterPro" id="IPR025877">
    <property type="entry name" value="MobA-like_NTP_Trfase"/>
</dbReference>
<dbReference type="InterPro" id="IPR029044">
    <property type="entry name" value="Nucleotide-diphossugar_trans"/>
</dbReference>
<proteinExistence type="predicted"/>
<name>A0A418V7R1_9DEIO</name>
<evidence type="ECO:0000313" key="5">
    <source>
        <dbReference type="Proteomes" id="UP000286287"/>
    </source>
</evidence>
<dbReference type="PANTHER" id="PTHR19136:SF81">
    <property type="entry name" value="MOLYBDENUM COFACTOR GUANYLYLTRANSFERASE"/>
    <property type="match status" value="1"/>
</dbReference>
<feature type="domain" description="MobA-like NTP transferase" evidence="3">
    <location>
        <begin position="46"/>
        <end position="160"/>
    </location>
</feature>
<keyword evidence="1 4" id="KW-0808">Transferase</keyword>
<keyword evidence="5" id="KW-1185">Reference proteome</keyword>
<evidence type="ECO:0000259" key="3">
    <source>
        <dbReference type="Pfam" id="PF12804"/>
    </source>
</evidence>
<feature type="region of interest" description="Disordered" evidence="2">
    <location>
        <begin position="1"/>
        <end position="20"/>
    </location>
</feature>
<dbReference type="EMBL" id="QYUJ01000014">
    <property type="protein sequence ID" value="RJF72120.1"/>
    <property type="molecule type" value="Genomic_DNA"/>
</dbReference>
<accession>A0A418V7R1</accession>
<dbReference type="OrthoDB" id="159246at2"/>
<gene>
    <name evidence="4" type="ORF">D3875_11715</name>
</gene>
<dbReference type="RefSeq" id="WP_119763940.1">
    <property type="nucleotide sequence ID" value="NZ_QYUJ01000014.1"/>
</dbReference>
<dbReference type="AlphaFoldDB" id="A0A418V7R1"/>
<dbReference type="Gene3D" id="3.90.550.10">
    <property type="entry name" value="Spore Coat Polysaccharide Biosynthesis Protein SpsA, Chain A"/>
    <property type="match status" value="1"/>
</dbReference>
<evidence type="ECO:0000256" key="2">
    <source>
        <dbReference type="SAM" id="MobiDB-lite"/>
    </source>
</evidence>
<evidence type="ECO:0000313" key="4">
    <source>
        <dbReference type="EMBL" id="RJF72120.1"/>
    </source>
</evidence>
<dbReference type="SUPFAM" id="SSF53448">
    <property type="entry name" value="Nucleotide-diphospho-sugar transferases"/>
    <property type="match status" value="1"/>
</dbReference>
<dbReference type="GO" id="GO:0016779">
    <property type="term" value="F:nucleotidyltransferase activity"/>
    <property type="evidence" value="ECO:0007669"/>
    <property type="project" value="UniProtKB-ARBA"/>
</dbReference>
<evidence type="ECO:0000256" key="1">
    <source>
        <dbReference type="ARBA" id="ARBA00022679"/>
    </source>
</evidence>
<comment type="caution">
    <text evidence="4">The sequence shown here is derived from an EMBL/GenBank/DDBJ whole genome shotgun (WGS) entry which is preliminary data.</text>
</comment>
<sequence length="275" mass="29336">MNQAQPEAPRNPRTDPETAPVTRWSAVVLGGGDPGDAFAAAHGVNVKPLIPIHGQPMALYVLKALRASGQVSRIAYVGPTTPAIDALVDTRVTDHGTLLSNLEAGVEALGQTGLHPNERVLVVTADIPMLSATQVTDVLQNAPRDAGLVYPVVRREDCQAAYPGVKRTYATVRDGTFTGGNLFILDPALIGQFLPKLRELLDARKAPLKMAGIIGGGILFDFITRRLTVQKLEDKVSQLLNVPARAMITSHAAIGTDVDKDADLQLAEQHLTPRA</sequence>
<protein>
    <submittedName>
        <fullName evidence="4">Nucleotide-diphospho-sugar transferase</fullName>
    </submittedName>
</protein>
<dbReference type="PANTHER" id="PTHR19136">
    <property type="entry name" value="MOLYBDENUM COFACTOR GUANYLYLTRANSFERASE"/>
    <property type="match status" value="1"/>
</dbReference>
<dbReference type="Proteomes" id="UP000286287">
    <property type="component" value="Unassembled WGS sequence"/>
</dbReference>